<dbReference type="STRING" id="307972.A0A2G8JSZ0"/>
<gene>
    <name evidence="2" type="ORF">BSL78_24334</name>
</gene>
<dbReference type="Proteomes" id="UP000230750">
    <property type="component" value="Unassembled WGS sequence"/>
</dbReference>
<evidence type="ECO:0000256" key="1">
    <source>
        <dbReference type="ARBA" id="ARBA00008390"/>
    </source>
</evidence>
<dbReference type="OrthoDB" id="354351at2759"/>
<evidence type="ECO:0000313" key="3">
    <source>
        <dbReference type="Proteomes" id="UP000230750"/>
    </source>
</evidence>
<dbReference type="InterPro" id="IPR012674">
    <property type="entry name" value="Calycin"/>
</dbReference>
<comment type="caution">
    <text evidence="2">The sequence shown here is derived from an EMBL/GenBank/DDBJ whole genome shotgun (WGS) entry which is preliminary data.</text>
</comment>
<dbReference type="PANTHER" id="PTHR11955">
    <property type="entry name" value="FATTY ACID BINDING PROTEIN"/>
    <property type="match status" value="1"/>
</dbReference>
<reference evidence="2 3" key="1">
    <citation type="journal article" date="2017" name="PLoS Biol.">
        <title>The sea cucumber genome provides insights into morphological evolution and visceral regeneration.</title>
        <authorList>
            <person name="Zhang X."/>
            <person name="Sun L."/>
            <person name="Yuan J."/>
            <person name="Sun Y."/>
            <person name="Gao Y."/>
            <person name="Zhang L."/>
            <person name="Li S."/>
            <person name="Dai H."/>
            <person name="Hamel J.F."/>
            <person name="Liu C."/>
            <person name="Yu Y."/>
            <person name="Liu S."/>
            <person name="Lin W."/>
            <person name="Guo K."/>
            <person name="Jin S."/>
            <person name="Xu P."/>
            <person name="Storey K.B."/>
            <person name="Huan P."/>
            <person name="Zhang T."/>
            <person name="Zhou Y."/>
            <person name="Zhang J."/>
            <person name="Lin C."/>
            <person name="Li X."/>
            <person name="Xing L."/>
            <person name="Huo D."/>
            <person name="Sun M."/>
            <person name="Wang L."/>
            <person name="Mercier A."/>
            <person name="Li F."/>
            <person name="Yang H."/>
            <person name="Xiang J."/>
        </authorList>
    </citation>
    <scope>NUCLEOTIDE SEQUENCE [LARGE SCALE GENOMIC DNA]</scope>
    <source>
        <strain evidence="2">Shaxun</strain>
        <tissue evidence="2">Muscle</tissue>
    </source>
</reference>
<dbReference type="GO" id="GO:0008289">
    <property type="term" value="F:lipid binding"/>
    <property type="evidence" value="ECO:0007669"/>
    <property type="project" value="InterPro"/>
</dbReference>
<name>A0A2G8JSZ0_STIJA</name>
<proteinExistence type="inferred from homology"/>
<accession>A0A2G8JSZ0</accession>
<dbReference type="CDD" id="cd00742">
    <property type="entry name" value="FABP"/>
    <property type="match status" value="1"/>
</dbReference>
<dbReference type="InterPro" id="IPR031259">
    <property type="entry name" value="ILBP"/>
</dbReference>
<keyword evidence="3" id="KW-1185">Reference proteome</keyword>
<sequence>MAVKQFLGEWKHEKSEGMDDFLKAMNVGFVKRNLAKSTSPTFIFEADGEKVKFTRQSVVMTQISMVEFGVERIEKNPIDGKDVRVTDTLDGDVWNTV</sequence>
<comment type="similarity">
    <text evidence="1">Belongs to the calycin superfamily. Fatty-acid binding protein (FABP) family.</text>
</comment>
<dbReference type="SUPFAM" id="SSF50814">
    <property type="entry name" value="Lipocalins"/>
    <property type="match status" value="1"/>
</dbReference>
<evidence type="ECO:0000313" key="2">
    <source>
        <dbReference type="EMBL" id="PIK38830.1"/>
    </source>
</evidence>
<dbReference type="EMBL" id="MRZV01001309">
    <property type="protein sequence ID" value="PIK38830.1"/>
    <property type="molecule type" value="Genomic_DNA"/>
</dbReference>
<organism evidence="2 3">
    <name type="scientific">Stichopus japonicus</name>
    <name type="common">Sea cucumber</name>
    <dbReference type="NCBI Taxonomy" id="307972"/>
    <lineage>
        <taxon>Eukaryota</taxon>
        <taxon>Metazoa</taxon>
        <taxon>Echinodermata</taxon>
        <taxon>Eleutherozoa</taxon>
        <taxon>Echinozoa</taxon>
        <taxon>Holothuroidea</taxon>
        <taxon>Aspidochirotacea</taxon>
        <taxon>Aspidochirotida</taxon>
        <taxon>Stichopodidae</taxon>
        <taxon>Apostichopus</taxon>
    </lineage>
</organism>
<protein>
    <submittedName>
        <fullName evidence="2">Putative fatty acid-binding protein-like 5-like isoform 3</fullName>
    </submittedName>
</protein>
<dbReference type="Gene3D" id="2.40.128.20">
    <property type="match status" value="1"/>
</dbReference>
<dbReference type="AlphaFoldDB" id="A0A2G8JSZ0"/>